<protein>
    <submittedName>
        <fullName evidence="2">Glycosyltransferase family 4 protein</fullName>
    </submittedName>
</protein>
<dbReference type="Pfam" id="PF13692">
    <property type="entry name" value="Glyco_trans_1_4"/>
    <property type="match status" value="1"/>
</dbReference>
<dbReference type="AlphaFoldDB" id="A0AB38TLM6"/>
<geneLocation type="plasmid" evidence="2 3">
    <name>unnamed</name>
</geneLocation>
<dbReference type="EMBL" id="CP088148">
    <property type="protein sequence ID" value="UTU55324.1"/>
    <property type="molecule type" value="Genomic_DNA"/>
</dbReference>
<evidence type="ECO:0000313" key="3">
    <source>
        <dbReference type="Proteomes" id="UP001060070"/>
    </source>
</evidence>
<evidence type="ECO:0000313" key="2">
    <source>
        <dbReference type="EMBL" id="UTU55324.1"/>
    </source>
</evidence>
<proteinExistence type="predicted"/>
<dbReference type="GO" id="GO:0009103">
    <property type="term" value="P:lipopolysaccharide biosynthetic process"/>
    <property type="evidence" value="ECO:0007669"/>
    <property type="project" value="TreeGrafter"/>
</dbReference>
<dbReference type="Proteomes" id="UP001060070">
    <property type="component" value="Plasmid unnamed"/>
</dbReference>
<dbReference type="Gene3D" id="3.40.50.2000">
    <property type="entry name" value="Glycogen Phosphorylase B"/>
    <property type="match status" value="1"/>
</dbReference>
<sequence length="313" mass="33559">MTDQNFSKGETQWVLDRIEAGRPDAVILFHDAVHFAPCLSCNGHRVFSLVGHLQHRNGAARWEAGATPGPDKNWTEEKRLSNSLKAAECVGFNSKDDASYARNHLGVTRVISLGMGFDNHEKQPDSNEPIVLFVGNATEPNRAALSWFLKEVWPTVRTSCPTARVRIVGTAAFTCEVTPAAGLECVGALPDLAPEYRRAQLVVAPLVSGSAGVKIKVAEAMSYGRPLVTTSIGVDAGDPHQLDEGAIVANGGADFAQAVIALLSNAELRRQKSEGTAHVFASLFSCDVCYGPFLSWLRKAGQVADSSLSSQMV</sequence>
<accession>A0AB38TLM6</accession>
<gene>
    <name evidence="2" type="ORF">LRP29_31945</name>
</gene>
<keyword evidence="3" id="KW-1185">Reference proteome</keyword>
<reference evidence="2 3" key="1">
    <citation type="journal article" date="2022" name="Microbiol. Resour. Announc.">
        <title>Complete Genome Sequence of Mesorhizobium ciceri Strain R30, a Rhizobium Used as a Commercial Inoculant for Chickpea in Argentina.</title>
        <authorList>
            <person name="Foresto E."/>
            <person name="Revale S."/>
            <person name="Primo E."/>
            <person name="Nievas F."/>
            <person name="Carezzano E."/>
            <person name="Puente M."/>
            <person name="Alzari P."/>
            <person name="Mart M."/>
            <person name="Ben-Assaya M."/>
            <person name="Mornico D."/>
            <person name="Santoro M."/>
            <person name="Mart F."/>
            <person name="Giordano W."/>
            <person name="Bogino P."/>
        </authorList>
    </citation>
    <scope>NUCLEOTIDE SEQUENCE [LARGE SCALE GENOMIC DNA]</scope>
    <source>
        <strain evidence="2 3">R30</strain>
    </source>
</reference>
<keyword evidence="1" id="KW-0808">Transferase</keyword>
<organism evidence="2 3">
    <name type="scientific">Mesorhizobium ciceri</name>
    <dbReference type="NCBI Taxonomy" id="39645"/>
    <lineage>
        <taxon>Bacteria</taxon>
        <taxon>Pseudomonadati</taxon>
        <taxon>Pseudomonadota</taxon>
        <taxon>Alphaproteobacteria</taxon>
        <taxon>Hyphomicrobiales</taxon>
        <taxon>Phyllobacteriaceae</taxon>
        <taxon>Mesorhizobium</taxon>
    </lineage>
</organism>
<name>A0AB38TLM6_9HYPH</name>
<evidence type="ECO:0000256" key="1">
    <source>
        <dbReference type="ARBA" id="ARBA00022679"/>
    </source>
</evidence>
<dbReference type="RefSeq" id="WP_024505410.1">
    <property type="nucleotide sequence ID" value="NZ_CP088148.1"/>
</dbReference>
<dbReference type="PANTHER" id="PTHR46401:SF2">
    <property type="entry name" value="GLYCOSYLTRANSFERASE WBBK-RELATED"/>
    <property type="match status" value="1"/>
</dbReference>
<dbReference type="GO" id="GO:0016757">
    <property type="term" value="F:glycosyltransferase activity"/>
    <property type="evidence" value="ECO:0007669"/>
    <property type="project" value="TreeGrafter"/>
</dbReference>
<dbReference type="PANTHER" id="PTHR46401">
    <property type="entry name" value="GLYCOSYLTRANSFERASE WBBK-RELATED"/>
    <property type="match status" value="1"/>
</dbReference>
<dbReference type="SUPFAM" id="SSF53756">
    <property type="entry name" value="UDP-Glycosyltransferase/glycogen phosphorylase"/>
    <property type="match status" value="1"/>
</dbReference>
<keyword evidence="2" id="KW-0614">Plasmid</keyword>